<gene>
    <name evidence="1" type="ORF">HAPAU_39810</name>
</gene>
<reference evidence="1 2" key="1">
    <citation type="submission" date="2016-02" db="EMBL/GenBank/DDBJ databases">
        <title>Genome sequence of Halalkalicoccus paucihalophilus DSM 24557.</title>
        <authorList>
            <person name="Poehlein A."/>
            <person name="Daniel R."/>
        </authorList>
    </citation>
    <scope>NUCLEOTIDE SEQUENCE [LARGE SCALE GENOMIC DNA]</scope>
    <source>
        <strain evidence="1 2">DSM 24557</strain>
    </source>
</reference>
<name>A0A151A8S7_9EURY</name>
<evidence type="ECO:0000313" key="2">
    <source>
        <dbReference type="Proteomes" id="UP000075321"/>
    </source>
</evidence>
<dbReference type="PATRIC" id="fig|1008153.3.peg.4262"/>
<protein>
    <submittedName>
        <fullName evidence="1">Uncharacterized protein</fullName>
    </submittedName>
</protein>
<dbReference type="EMBL" id="LTAZ01000017">
    <property type="protein sequence ID" value="KYH23902.1"/>
    <property type="molecule type" value="Genomic_DNA"/>
</dbReference>
<dbReference type="Proteomes" id="UP000075321">
    <property type="component" value="Unassembled WGS sequence"/>
</dbReference>
<sequence length="63" mass="6843">MLHKVGSTSRTSTPSMIFVSRFGVTIIEALAVTFAESEGVTNGDTDVRSDVLSKTFPAWEVQH</sequence>
<accession>A0A151A8S7</accession>
<proteinExistence type="predicted"/>
<dbReference type="AlphaFoldDB" id="A0A151A8S7"/>
<comment type="caution">
    <text evidence="1">The sequence shown here is derived from an EMBL/GenBank/DDBJ whole genome shotgun (WGS) entry which is preliminary data.</text>
</comment>
<keyword evidence="2" id="KW-1185">Reference proteome</keyword>
<evidence type="ECO:0000313" key="1">
    <source>
        <dbReference type="EMBL" id="KYH23902.1"/>
    </source>
</evidence>
<organism evidence="1 2">
    <name type="scientific">Halalkalicoccus paucihalophilus</name>
    <dbReference type="NCBI Taxonomy" id="1008153"/>
    <lineage>
        <taxon>Archaea</taxon>
        <taxon>Methanobacteriati</taxon>
        <taxon>Methanobacteriota</taxon>
        <taxon>Stenosarchaea group</taxon>
        <taxon>Halobacteria</taxon>
        <taxon>Halobacteriales</taxon>
        <taxon>Halococcaceae</taxon>
        <taxon>Halalkalicoccus</taxon>
    </lineage>
</organism>